<feature type="transmembrane region" description="Helical" evidence="8">
    <location>
        <begin position="446"/>
        <end position="469"/>
    </location>
</feature>
<dbReference type="RefSeq" id="WP_124005364.1">
    <property type="nucleotide sequence ID" value="NZ_BJYN01000061.1"/>
</dbReference>
<sequence length="654" mass="74950">MVVNPISKLSILAEKKQQDTILQMLQGMQSVEMEDILHTQENEEWLQKYFPENPVFDDTTLLNFSEQLTRVKEALAFIRNHGSSKQKIHTLKRKEMDILRLESSYDETQLTGFLTQVKKLQEQWEQVESSLTYWQEAENWTSQWRNFDIDPTDDSAFVSYFLGRASNDQWEDIQSYLKKAKVHYEINDSQKNETFFSGLFLKNEKETIQNQLSELGALFEQNPYEKSPKKMLATAKEEQSQLWQQQKKMTKEIGRLKQQVAYLQLNEEILLTKIQREKTKENLVHSNYVVVIRSWIAAEDLPEIKKELFQVFGENELYFSLEEPTRQQIDENKVPTKLKNKALIQPFESLTSMYAMPKYEEIDPTPWMAPFYFVFFGMMVADTGYGLIILLASTIGLHFIPLKRNIKTFLRLFQILSFSIIFWGIIYGSAFGADLPFQLLNPTEDFMTIFMISLVFGGIQLFTGLFLAAKENIKKKDYLSAVREGFSWQGILIGILMIALGAMIVDSEAIKNSGIVLAVVNALLIVGIPIIQSKSKVGGFFSGLYDLYGITGYIGDFVSYSRLMALGISGGSIAMAFNLLVGTLPPVARFTIGIVLLVVLQALNIFLSMLSAYVHAARLQYVEFFGKFFEGGGKAFQPFKTEEKYINIHKKSEE</sequence>
<comment type="subcellular location">
    <subcellularLocation>
        <location evidence="1">Membrane</location>
        <topology evidence="1">Multi-pass membrane protein</topology>
    </subcellularLocation>
</comment>
<dbReference type="AlphaFoldDB" id="A0AAN4UAA4"/>
<dbReference type="InterPro" id="IPR002490">
    <property type="entry name" value="V-ATPase_116kDa_su"/>
</dbReference>
<comment type="similarity">
    <text evidence="2">Belongs to the V-ATPase 116 kDa subunit family.</text>
</comment>
<protein>
    <submittedName>
        <fullName evidence="10">V-type ATP synthase subunit I</fullName>
    </submittedName>
</protein>
<dbReference type="Pfam" id="PF01496">
    <property type="entry name" value="V_ATPase_I"/>
    <property type="match status" value="2"/>
</dbReference>
<evidence type="ECO:0000256" key="4">
    <source>
        <dbReference type="ARBA" id="ARBA00022692"/>
    </source>
</evidence>
<dbReference type="Proteomes" id="UP000886597">
    <property type="component" value="Unassembled WGS sequence"/>
</dbReference>
<feature type="transmembrane region" description="Helical" evidence="8">
    <location>
        <begin position="513"/>
        <end position="531"/>
    </location>
</feature>
<evidence type="ECO:0000256" key="6">
    <source>
        <dbReference type="ARBA" id="ARBA00023065"/>
    </source>
</evidence>
<keyword evidence="7 8" id="KW-0472">Membrane</keyword>
<dbReference type="GO" id="GO:0016471">
    <property type="term" value="C:vacuolar proton-transporting V-type ATPase complex"/>
    <property type="evidence" value="ECO:0007669"/>
    <property type="project" value="TreeGrafter"/>
</dbReference>
<evidence type="ECO:0000256" key="3">
    <source>
        <dbReference type="ARBA" id="ARBA00022448"/>
    </source>
</evidence>
<dbReference type="GO" id="GO:0007035">
    <property type="term" value="P:vacuolar acidification"/>
    <property type="evidence" value="ECO:0007669"/>
    <property type="project" value="TreeGrafter"/>
</dbReference>
<dbReference type="GO" id="GO:0033179">
    <property type="term" value="C:proton-transporting V-type ATPase, V0 domain"/>
    <property type="evidence" value="ECO:0007669"/>
    <property type="project" value="InterPro"/>
</dbReference>
<keyword evidence="3" id="KW-0813">Transport</keyword>
<gene>
    <name evidence="9" type="ORF">TK11N_00020</name>
    <name evidence="10" type="ORF">TK2N_00020</name>
</gene>
<feature type="transmembrane region" description="Helical" evidence="8">
    <location>
        <begin position="563"/>
        <end position="584"/>
    </location>
</feature>
<dbReference type="PANTHER" id="PTHR11629">
    <property type="entry name" value="VACUOLAR PROTON ATPASES"/>
    <property type="match status" value="1"/>
</dbReference>
<evidence type="ECO:0000256" key="2">
    <source>
        <dbReference type="ARBA" id="ARBA00009904"/>
    </source>
</evidence>
<name>A0AAN4UAA4_9ENTE</name>
<dbReference type="GO" id="GO:0051117">
    <property type="term" value="F:ATPase binding"/>
    <property type="evidence" value="ECO:0007669"/>
    <property type="project" value="TreeGrafter"/>
</dbReference>
<keyword evidence="4 8" id="KW-0812">Transmembrane</keyword>
<evidence type="ECO:0000256" key="5">
    <source>
        <dbReference type="ARBA" id="ARBA00022989"/>
    </source>
</evidence>
<accession>A0AAN4UAA4</accession>
<feature type="transmembrane region" description="Helical" evidence="8">
    <location>
        <begin position="409"/>
        <end position="426"/>
    </location>
</feature>
<proteinExistence type="inferred from homology"/>
<keyword evidence="6" id="KW-0406">Ion transport</keyword>
<evidence type="ECO:0000256" key="1">
    <source>
        <dbReference type="ARBA" id="ARBA00004141"/>
    </source>
</evidence>
<reference evidence="10" key="2">
    <citation type="journal article" date="2020" name="Int. Dairy J.">
        <title>Lactic acid bacterial diversity in Brie cheese focusing on salt concentration and pH of isolation medium and characterisation of halophilic and alkaliphilic lactic acid bacterial isolates.</title>
        <authorList>
            <person name="Unno R."/>
            <person name="Matsutani M."/>
            <person name="Suzuki T."/>
            <person name="Kodama K."/>
            <person name="Matsushita H."/>
            <person name="Yamasato K."/>
            <person name="Koizumi Y."/>
            <person name="Ishikawa M."/>
        </authorList>
    </citation>
    <scope>NUCLEOTIDE SEQUENCE</scope>
    <source>
        <strain evidence="10">7C1</strain>
        <strain evidence="9">8C4</strain>
    </source>
</reference>
<evidence type="ECO:0000313" key="10">
    <source>
        <dbReference type="EMBL" id="GEQ53158.1"/>
    </source>
</evidence>
<dbReference type="GO" id="GO:0046961">
    <property type="term" value="F:proton-transporting ATPase activity, rotational mechanism"/>
    <property type="evidence" value="ECO:0007669"/>
    <property type="project" value="InterPro"/>
</dbReference>
<dbReference type="KEGG" id="tkr:C7K43_02240"/>
<evidence type="ECO:0000256" key="7">
    <source>
        <dbReference type="ARBA" id="ARBA00023136"/>
    </source>
</evidence>
<dbReference type="EMBL" id="BKBO01000001">
    <property type="protein sequence ID" value="GEQ48150.1"/>
    <property type="molecule type" value="Genomic_DNA"/>
</dbReference>
<organism evidence="10 11">
    <name type="scientific">Tetragenococcus koreensis</name>
    <dbReference type="NCBI Taxonomy" id="290335"/>
    <lineage>
        <taxon>Bacteria</taxon>
        <taxon>Bacillati</taxon>
        <taxon>Bacillota</taxon>
        <taxon>Bacilli</taxon>
        <taxon>Lactobacillales</taxon>
        <taxon>Enterococcaceae</taxon>
        <taxon>Tetragenococcus</taxon>
    </lineage>
</organism>
<dbReference type="PANTHER" id="PTHR11629:SF63">
    <property type="entry name" value="V-TYPE PROTON ATPASE SUBUNIT A"/>
    <property type="match status" value="1"/>
</dbReference>
<dbReference type="EMBL" id="BKBQ01000001">
    <property type="protein sequence ID" value="GEQ53158.1"/>
    <property type="molecule type" value="Genomic_DNA"/>
</dbReference>
<reference evidence="10" key="1">
    <citation type="submission" date="2019-08" db="EMBL/GenBank/DDBJ databases">
        <authorList>
            <person name="Ishikawa M."/>
            <person name="Suzuki T."/>
            <person name="Matsutani M."/>
        </authorList>
    </citation>
    <scope>NUCLEOTIDE SEQUENCE</scope>
    <source>
        <strain evidence="10">7C1</strain>
        <strain evidence="9">8C4</strain>
    </source>
</reference>
<keyword evidence="12" id="KW-1185">Reference proteome</keyword>
<evidence type="ECO:0000313" key="12">
    <source>
        <dbReference type="Proteomes" id="UP000886607"/>
    </source>
</evidence>
<feature type="transmembrane region" description="Helical" evidence="8">
    <location>
        <begin position="371"/>
        <end position="397"/>
    </location>
</feature>
<keyword evidence="5 8" id="KW-1133">Transmembrane helix</keyword>
<comment type="caution">
    <text evidence="10">The sequence shown here is derived from an EMBL/GenBank/DDBJ whole genome shotgun (WGS) entry which is preliminary data.</text>
</comment>
<dbReference type="Proteomes" id="UP000886607">
    <property type="component" value="Unassembled WGS sequence"/>
</dbReference>
<evidence type="ECO:0000313" key="9">
    <source>
        <dbReference type="EMBL" id="GEQ48150.1"/>
    </source>
</evidence>
<feature type="transmembrane region" description="Helical" evidence="8">
    <location>
        <begin position="490"/>
        <end position="507"/>
    </location>
</feature>
<evidence type="ECO:0000256" key="8">
    <source>
        <dbReference type="SAM" id="Phobius"/>
    </source>
</evidence>
<evidence type="ECO:0000313" key="11">
    <source>
        <dbReference type="Proteomes" id="UP000886597"/>
    </source>
</evidence>
<dbReference type="GeneID" id="69984757"/>
<feature type="transmembrane region" description="Helical" evidence="8">
    <location>
        <begin position="590"/>
        <end position="614"/>
    </location>
</feature>